<proteinExistence type="predicted"/>
<keyword evidence="1" id="KW-0472">Membrane</keyword>
<accession>A0A0V0GNN4</accession>
<evidence type="ECO:0000313" key="2">
    <source>
        <dbReference type="EMBL" id="JAP08891.1"/>
    </source>
</evidence>
<name>A0A0V0GNN4_SOLCH</name>
<keyword evidence="1" id="KW-0812">Transmembrane</keyword>
<sequence length="66" mass="8325">MKEYIKIFKDNFVWLLAREDTTIFMKERVHLSYWQIVLYEYVLNRCFICFVLIYKYAFSNQLLSYY</sequence>
<dbReference type="AlphaFoldDB" id="A0A0V0GNN4"/>
<evidence type="ECO:0000256" key="1">
    <source>
        <dbReference type="SAM" id="Phobius"/>
    </source>
</evidence>
<feature type="transmembrane region" description="Helical" evidence="1">
    <location>
        <begin position="36"/>
        <end position="57"/>
    </location>
</feature>
<keyword evidence="1" id="KW-1133">Transmembrane helix</keyword>
<protein>
    <submittedName>
        <fullName evidence="2">Putative ovule protein</fullName>
    </submittedName>
</protein>
<dbReference type="EMBL" id="GEDG01036075">
    <property type="protein sequence ID" value="JAP08891.1"/>
    <property type="molecule type" value="Transcribed_RNA"/>
</dbReference>
<organism evidence="2">
    <name type="scientific">Solanum chacoense</name>
    <name type="common">Chaco potato</name>
    <dbReference type="NCBI Taxonomy" id="4108"/>
    <lineage>
        <taxon>Eukaryota</taxon>
        <taxon>Viridiplantae</taxon>
        <taxon>Streptophyta</taxon>
        <taxon>Embryophyta</taxon>
        <taxon>Tracheophyta</taxon>
        <taxon>Spermatophyta</taxon>
        <taxon>Magnoliopsida</taxon>
        <taxon>eudicotyledons</taxon>
        <taxon>Gunneridae</taxon>
        <taxon>Pentapetalae</taxon>
        <taxon>asterids</taxon>
        <taxon>lamiids</taxon>
        <taxon>Solanales</taxon>
        <taxon>Solanaceae</taxon>
        <taxon>Solanoideae</taxon>
        <taxon>Solaneae</taxon>
        <taxon>Solanum</taxon>
    </lineage>
</organism>
<reference evidence="2" key="1">
    <citation type="submission" date="2015-12" db="EMBL/GenBank/DDBJ databases">
        <title>Gene expression during late stages of embryo sac development: a critical building block for successful pollen-pistil interactions.</title>
        <authorList>
            <person name="Liu Y."/>
            <person name="Joly V."/>
            <person name="Sabar M."/>
            <person name="Matton D.P."/>
        </authorList>
    </citation>
    <scope>NUCLEOTIDE SEQUENCE</scope>
</reference>